<dbReference type="RefSeq" id="XP_062625816.1">
    <property type="nucleotide sequence ID" value="XM_062769832.1"/>
</dbReference>
<evidence type="ECO:0000313" key="2">
    <source>
        <dbReference type="Proteomes" id="UP000827549"/>
    </source>
</evidence>
<dbReference type="EMBL" id="CP086715">
    <property type="protein sequence ID" value="WOO79784.1"/>
    <property type="molecule type" value="Genomic_DNA"/>
</dbReference>
<name>A0AAF1BKM4_9TREE</name>
<organism evidence="1 2">
    <name type="scientific">Vanrija pseudolonga</name>
    <dbReference type="NCBI Taxonomy" id="143232"/>
    <lineage>
        <taxon>Eukaryota</taxon>
        <taxon>Fungi</taxon>
        <taxon>Dikarya</taxon>
        <taxon>Basidiomycota</taxon>
        <taxon>Agaricomycotina</taxon>
        <taxon>Tremellomycetes</taxon>
        <taxon>Trichosporonales</taxon>
        <taxon>Trichosporonaceae</taxon>
        <taxon>Vanrija</taxon>
    </lineage>
</organism>
<reference evidence="1" key="1">
    <citation type="submission" date="2023-10" db="EMBL/GenBank/DDBJ databases">
        <authorList>
            <person name="Noh H."/>
        </authorList>
    </citation>
    <scope>NUCLEOTIDE SEQUENCE</scope>
    <source>
        <strain evidence="1">DUCC4014</strain>
    </source>
</reference>
<protein>
    <submittedName>
        <fullName evidence="1">Uncharacterized protein</fullName>
    </submittedName>
</protein>
<dbReference type="Proteomes" id="UP000827549">
    <property type="component" value="Chromosome 2"/>
</dbReference>
<dbReference type="AlphaFoldDB" id="A0AAF1BKM4"/>
<proteinExistence type="predicted"/>
<accession>A0AAF1BKM4</accession>
<keyword evidence="2" id="KW-1185">Reference proteome</keyword>
<dbReference type="GeneID" id="87806544"/>
<sequence>MSVQTEWEAAMDEYDTSLGVAYEAEHVLERALRDWNLAVVALRQAAFDAPEVEDAAFAQVRVRGAAKDAAKAALEEAVVARNWRYELLQAAEAARDTEQVQWQADVAASESSGAGG</sequence>
<gene>
    <name evidence="1" type="ORF">LOC62_02G003300</name>
</gene>
<evidence type="ECO:0000313" key="1">
    <source>
        <dbReference type="EMBL" id="WOO79784.1"/>
    </source>
</evidence>